<dbReference type="PANTHER" id="PTHR12911:SF22">
    <property type="entry name" value="SUN DOMAIN-CONTAINING PROTEIN 2"/>
    <property type="match status" value="1"/>
</dbReference>
<protein>
    <submittedName>
        <fullName evidence="7">Uncharacterized LOC103386553</fullName>
    </submittedName>
</protein>
<reference evidence="7 8" key="1">
    <citation type="journal article" date="2014" name="Nat. Genet.">
        <title>Whole-genome sequence of a flatfish provides insights into ZW sex chromosome evolution and adaptation to a benthic lifestyle.</title>
        <authorList>
            <person name="Chen S."/>
            <person name="Zhang G."/>
            <person name="Shao C."/>
            <person name="Huang Q."/>
            <person name="Liu G."/>
            <person name="Zhang P."/>
            <person name="Song W."/>
            <person name="An N."/>
            <person name="Chalopin D."/>
            <person name="Volff J.N."/>
            <person name="Hong Y."/>
            <person name="Li Q."/>
            <person name="Sha Z."/>
            <person name="Zhou H."/>
            <person name="Xie M."/>
            <person name="Yu Q."/>
            <person name="Liu Y."/>
            <person name="Xiang H."/>
            <person name="Wang N."/>
            <person name="Wu K."/>
            <person name="Yang C."/>
            <person name="Zhou Q."/>
            <person name="Liao X."/>
            <person name="Yang L."/>
            <person name="Hu Q."/>
            <person name="Zhang J."/>
            <person name="Meng L."/>
            <person name="Jin L."/>
            <person name="Tian Y."/>
            <person name="Lian J."/>
            <person name="Yang J."/>
            <person name="Miao G."/>
            <person name="Liu S."/>
            <person name="Liang Z."/>
            <person name="Yan F."/>
            <person name="Li Y."/>
            <person name="Sun B."/>
            <person name="Zhang H."/>
            <person name="Zhang J."/>
            <person name="Zhu Y."/>
            <person name="Du M."/>
            <person name="Zhao Y."/>
            <person name="Schartl M."/>
            <person name="Tang Q."/>
            <person name="Wang J."/>
        </authorList>
    </citation>
    <scope>NUCLEOTIDE SEQUENCE</scope>
</reference>
<comment type="subcellular location">
    <subcellularLocation>
        <location evidence="1">Nucleus inner membrane</location>
    </subcellularLocation>
</comment>
<dbReference type="GeneTree" id="ENSGT00940000174863"/>
<evidence type="ECO:0000313" key="8">
    <source>
        <dbReference type="Proteomes" id="UP000265120"/>
    </source>
</evidence>
<dbReference type="PROSITE" id="PS51469">
    <property type="entry name" value="SUN"/>
    <property type="match status" value="1"/>
</dbReference>
<evidence type="ECO:0000256" key="4">
    <source>
        <dbReference type="ARBA" id="ARBA00023136"/>
    </source>
</evidence>
<evidence type="ECO:0000313" key="7">
    <source>
        <dbReference type="Ensembl" id="ENSCSEP00000024271.1"/>
    </source>
</evidence>
<keyword evidence="3 5" id="KW-1133">Transmembrane helix</keyword>
<accession>A0A3P8WF51</accession>
<evidence type="ECO:0000259" key="6">
    <source>
        <dbReference type="PROSITE" id="PS51469"/>
    </source>
</evidence>
<dbReference type="Ensembl" id="ENSCSET00000024597.1">
    <property type="protein sequence ID" value="ENSCSEP00000024271.1"/>
    <property type="gene ID" value="ENSCSEG00000015492.1"/>
</dbReference>
<dbReference type="Gene3D" id="2.60.120.260">
    <property type="entry name" value="Galactose-binding domain-like"/>
    <property type="match status" value="1"/>
</dbReference>
<feature type="transmembrane region" description="Helical" evidence="5">
    <location>
        <begin position="334"/>
        <end position="357"/>
    </location>
</feature>
<dbReference type="Proteomes" id="UP000265120">
    <property type="component" value="Chromosome 11"/>
</dbReference>
<evidence type="ECO:0000256" key="1">
    <source>
        <dbReference type="ARBA" id="ARBA00004540"/>
    </source>
</evidence>
<organism evidence="7 8">
    <name type="scientific">Cynoglossus semilaevis</name>
    <name type="common">Tongue sole</name>
    <dbReference type="NCBI Taxonomy" id="244447"/>
    <lineage>
        <taxon>Eukaryota</taxon>
        <taxon>Metazoa</taxon>
        <taxon>Chordata</taxon>
        <taxon>Craniata</taxon>
        <taxon>Vertebrata</taxon>
        <taxon>Euteleostomi</taxon>
        <taxon>Actinopterygii</taxon>
        <taxon>Neopterygii</taxon>
        <taxon>Teleostei</taxon>
        <taxon>Neoteleostei</taxon>
        <taxon>Acanthomorphata</taxon>
        <taxon>Carangaria</taxon>
        <taxon>Pleuronectiformes</taxon>
        <taxon>Pleuronectoidei</taxon>
        <taxon>Cynoglossidae</taxon>
        <taxon>Cynoglossinae</taxon>
        <taxon>Cynoglossus</taxon>
    </lineage>
</organism>
<dbReference type="GO" id="GO:0005637">
    <property type="term" value="C:nuclear inner membrane"/>
    <property type="evidence" value="ECO:0007669"/>
    <property type="project" value="UniProtKB-SubCell"/>
</dbReference>
<keyword evidence="4 5" id="KW-0472">Membrane</keyword>
<reference evidence="7" key="2">
    <citation type="submission" date="2025-08" db="UniProtKB">
        <authorList>
            <consortium name="Ensembl"/>
        </authorList>
    </citation>
    <scope>IDENTIFICATION</scope>
</reference>
<keyword evidence="8" id="KW-1185">Reference proteome</keyword>
<dbReference type="STRING" id="244447.ENSCSEP00000024271"/>
<evidence type="ECO:0000256" key="5">
    <source>
        <dbReference type="SAM" id="Phobius"/>
    </source>
</evidence>
<feature type="transmembrane region" description="Helical" evidence="5">
    <location>
        <begin position="126"/>
        <end position="147"/>
    </location>
</feature>
<reference evidence="7" key="3">
    <citation type="submission" date="2025-09" db="UniProtKB">
        <authorList>
            <consortium name="Ensembl"/>
        </authorList>
    </citation>
    <scope>IDENTIFICATION</scope>
</reference>
<dbReference type="GO" id="GO:0043495">
    <property type="term" value="F:protein-membrane adaptor activity"/>
    <property type="evidence" value="ECO:0007669"/>
    <property type="project" value="TreeGrafter"/>
</dbReference>
<dbReference type="Pfam" id="PF07738">
    <property type="entry name" value="Sad1_UNC"/>
    <property type="match status" value="1"/>
</dbReference>
<dbReference type="InterPro" id="IPR045119">
    <property type="entry name" value="SUN1-5"/>
</dbReference>
<dbReference type="PANTHER" id="PTHR12911">
    <property type="entry name" value="SAD1/UNC-84-LIKE PROTEIN-RELATED"/>
    <property type="match status" value="1"/>
</dbReference>
<dbReference type="AlphaFoldDB" id="A0A3P8WF51"/>
<proteinExistence type="predicted"/>
<dbReference type="GO" id="GO:0034993">
    <property type="term" value="C:meiotic nuclear membrane microtubule tethering complex"/>
    <property type="evidence" value="ECO:0007669"/>
    <property type="project" value="TreeGrafter"/>
</dbReference>
<sequence>MLNTPLWNLEEVMNAIKLHSGDFPQTLRRPSVLDQDVTTRIIRFFLKEDRIVGIKYSVRAIMRRSSRLQISGYYDSEGKPIISYKEILYRVFKRRRFFPRRKLSVSNMDEKIDDSMNGLFQFSQRSLWWIIFILLCIGLAFFIPSWTGSSFDPGQYVSLCLSRILAFIHTLMDGSPDHSVTESPIIEIKGPPEPCRHIEESSHQMEDELLTLRRRLTTLFPLADSLTNFALKSLGARIVHSLTSEAYQTPQPHWTFFGIPLWRSAVGASVVIEGHSTLLPGRCWPFPGDQGHLVIGLPFPVVISHVSLGHISNSSSPSGTIDAAPKVFSIYVRFYGLFIYGFNTLGYATILYCTTIITPTRQFLR</sequence>
<feature type="domain" description="SUN" evidence="6">
    <location>
        <begin position="235"/>
        <end position="365"/>
    </location>
</feature>
<keyword evidence="2 5" id="KW-0812">Transmembrane</keyword>
<dbReference type="OMA" id="VTIGHIS"/>
<evidence type="ECO:0000256" key="2">
    <source>
        <dbReference type="ARBA" id="ARBA00022692"/>
    </source>
</evidence>
<name>A0A3P8WF51_CYNSE</name>
<evidence type="ECO:0000256" key="3">
    <source>
        <dbReference type="ARBA" id="ARBA00022989"/>
    </source>
</evidence>
<dbReference type="InParanoid" id="A0A3P8WF51"/>
<dbReference type="InterPro" id="IPR012919">
    <property type="entry name" value="SUN_dom"/>
</dbReference>